<dbReference type="FunFam" id="3.40.50.720:FF:000084">
    <property type="entry name" value="Short-chain dehydrogenase reductase"/>
    <property type="match status" value="1"/>
</dbReference>
<keyword evidence="3" id="KW-0520">NAD</keyword>
<dbReference type="InterPro" id="IPR020904">
    <property type="entry name" value="Sc_DH/Rdtase_CS"/>
</dbReference>
<dbReference type="PROSITE" id="PS00061">
    <property type="entry name" value="ADH_SHORT"/>
    <property type="match status" value="1"/>
</dbReference>
<name>A0A2T7TG24_9ACTN</name>
<dbReference type="PANTHER" id="PTHR24321:SF8">
    <property type="entry name" value="ESTRADIOL 17-BETA-DEHYDROGENASE 8-RELATED"/>
    <property type="match status" value="1"/>
</dbReference>
<dbReference type="GO" id="GO:0016491">
    <property type="term" value="F:oxidoreductase activity"/>
    <property type="evidence" value="ECO:0007669"/>
    <property type="project" value="UniProtKB-KW"/>
</dbReference>
<dbReference type="EMBL" id="AZSP01000006">
    <property type="protein sequence ID" value="PVE14099.1"/>
    <property type="molecule type" value="Genomic_DNA"/>
</dbReference>
<organism evidence="5 6">
    <name type="scientific">Streptomyces scopuliridis RB72</name>
    <dbReference type="NCBI Taxonomy" id="1440053"/>
    <lineage>
        <taxon>Bacteria</taxon>
        <taxon>Bacillati</taxon>
        <taxon>Actinomycetota</taxon>
        <taxon>Actinomycetes</taxon>
        <taxon>Kitasatosporales</taxon>
        <taxon>Streptomycetaceae</taxon>
        <taxon>Streptomyces</taxon>
    </lineage>
</organism>
<dbReference type="SMART" id="SM00822">
    <property type="entry name" value="PKS_KR"/>
    <property type="match status" value="1"/>
</dbReference>
<dbReference type="Proteomes" id="UP000245992">
    <property type="component" value="Unassembled WGS sequence"/>
</dbReference>
<dbReference type="RefSeq" id="WP_030354204.1">
    <property type="nucleotide sequence ID" value="NZ_AZSP01000006.1"/>
</dbReference>
<accession>A0A2T7TG24</accession>
<dbReference type="CDD" id="cd05233">
    <property type="entry name" value="SDR_c"/>
    <property type="match status" value="1"/>
</dbReference>
<evidence type="ECO:0000256" key="1">
    <source>
        <dbReference type="ARBA" id="ARBA00006484"/>
    </source>
</evidence>
<dbReference type="InterPro" id="IPR057326">
    <property type="entry name" value="KR_dom"/>
</dbReference>
<dbReference type="SUPFAM" id="SSF51735">
    <property type="entry name" value="NAD(P)-binding Rossmann-fold domains"/>
    <property type="match status" value="1"/>
</dbReference>
<comment type="similarity">
    <text evidence="1">Belongs to the short-chain dehydrogenases/reductases (SDR) family.</text>
</comment>
<evidence type="ECO:0000256" key="2">
    <source>
        <dbReference type="ARBA" id="ARBA00023002"/>
    </source>
</evidence>
<evidence type="ECO:0000256" key="3">
    <source>
        <dbReference type="ARBA" id="ARBA00023027"/>
    </source>
</evidence>
<dbReference type="PRINTS" id="PR00080">
    <property type="entry name" value="SDRFAMILY"/>
</dbReference>
<dbReference type="InterPro" id="IPR002347">
    <property type="entry name" value="SDR_fam"/>
</dbReference>
<evidence type="ECO:0000313" key="5">
    <source>
        <dbReference type="EMBL" id="PVE14099.1"/>
    </source>
</evidence>
<proteinExistence type="inferred from homology"/>
<feature type="domain" description="Ketoreductase" evidence="4">
    <location>
        <begin position="7"/>
        <end position="184"/>
    </location>
</feature>
<dbReference type="Gene3D" id="3.40.50.720">
    <property type="entry name" value="NAD(P)-binding Rossmann-like Domain"/>
    <property type="match status" value="1"/>
</dbReference>
<keyword evidence="6" id="KW-1185">Reference proteome</keyword>
<keyword evidence="2" id="KW-0560">Oxidoreductase</keyword>
<dbReference type="PRINTS" id="PR00081">
    <property type="entry name" value="GDHRDH"/>
</dbReference>
<sequence length="261" mass="26608">MAEFDGKVALVTGGLSGIGRATAQLLSTRGATVVAAGVPPTPGTDAAPLSGVEHVDVDVTDETAVARLVADVAARHGGLDLLVAAAGIQRYGTAAETSADEWNEVLAVNVTGTFHAVKYVLPHLRSRGAGSIVIVSSVQAFVTQTAVAAYTTSKGALNALARSIAIDEAKNGIRANTVCPASVDTPMLRTSARTFSDGSDRAAQSLVESWGRMHPLGRVARPDEVAEAIAFLASDRASFITGISLPVDGGLLANAAVVLPE</sequence>
<dbReference type="Pfam" id="PF13561">
    <property type="entry name" value="adh_short_C2"/>
    <property type="match status" value="1"/>
</dbReference>
<reference evidence="5 6" key="1">
    <citation type="submission" date="2013-12" db="EMBL/GenBank/DDBJ databases">
        <title>Annotated genome of Streptomyces scopuliridis.</title>
        <authorList>
            <person name="Olson J.B."/>
        </authorList>
    </citation>
    <scope>NUCLEOTIDE SEQUENCE [LARGE SCALE GENOMIC DNA]</scope>
    <source>
        <strain evidence="5 6">RB72</strain>
    </source>
</reference>
<dbReference type="InterPro" id="IPR036291">
    <property type="entry name" value="NAD(P)-bd_dom_sf"/>
</dbReference>
<gene>
    <name evidence="5" type="ORF">Y717_25100</name>
</gene>
<comment type="caution">
    <text evidence="5">The sequence shown here is derived from an EMBL/GenBank/DDBJ whole genome shotgun (WGS) entry which is preliminary data.</text>
</comment>
<evidence type="ECO:0000259" key="4">
    <source>
        <dbReference type="SMART" id="SM00822"/>
    </source>
</evidence>
<dbReference type="OrthoDB" id="7064009at2"/>
<dbReference type="AlphaFoldDB" id="A0A2T7TG24"/>
<dbReference type="STRING" id="1440053.GCA_000718095_05229"/>
<dbReference type="PANTHER" id="PTHR24321">
    <property type="entry name" value="DEHYDROGENASES, SHORT CHAIN"/>
    <property type="match status" value="1"/>
</dbReference>
<protein>
    <recommendedName>
        <fullName evidence="4">Ketoreductase domain-containing protein</fullName>
    </recommendedName>
</protein>
<evidence type="ECO:0000313" key="6">
    <source>
        <dbReference type="Proteomes" id="UP000245992"/>
    </source>
</evidence>